<dbReference type="InterPro" id="IPR036396">
    <property type="entry name" value="Cyt_P450_sf"/>
</dbReference>
<reference evidence="8 9" key="1">
    <citation type="submission" date="2016-06" db="EMBL/GenBank/DDBJ databases">
        <title>Comparative genomics of the ectomycorrhizal sister species Rhizopogon vinicolor and Rhizopogon vesiculosus (Basidiomycota: Boletales) reveals a divergence of the mating type B locus.</title>
        <authorList>
            <consortium name="DOE Joint Genome Institute"/>
            <person name="Mujic A.B."/>
            <person name="Kuo A."/>
            <person name="Tritt A."/>
            <person name="Lipzen A."/>
            <person name="Chen C."/>
            <person name="Johnson J."/>
            <person name="Sharma A."/>
            <person name="Barry K."/>
            <person name="Grigoriev I.V."/>
            <person name="Spatafora J.W."/>
        </authorList>
    </citation>
    <scope>NUCLEOTIDE SEQUENCE [LARGE SCALE GENOMIC DNA]</scope>
    <source>
        <strain evidence="8 9">AM-OR11-026</strain>
    </source>
</reference>
<dbReference type="AlphaFoldDB" id="A0A1B7MF09"/>
<evidence type="ECO:0000256" key="7">
    <source>
        <dbReference type="ARBA" id="ARBA00023033"/>
    </source>
</evidence>
<dbReference type="GO" id="GO:0004497">
    <property type="term" value="F:monooxygenase activity"/>
    <property type="evidence" value="ECO:0007669"/>
    <property type="project" value="UniProtKB-KW"/>
</dbReference>
<dbReference type="SUPFAM" id="SSF48264">
    <property type="entry name" value="Cytochrome P450"/>
    <property type="match status" value="1"/>
</dbReference>
<sequence>DPENFDPRRWLDSEGRLRDNMNVMKLFTYGFGRRICPGMHLANKSLYITLAFLLWSFRIAQRPDALIDTHAFSDTLMSHAAPFEVDFIPRTDVTKLREMVMDGYLD</sequence>
<dbReference type="GO" id="GO:0005506">
    <property type="term" value="F:iron ion binding"/>
    <property type="evidence" value="ECO:0007669"/>
    <property type="project" value="InterPro"/>
</dbReference>
<evidence type="ECO:0000313" key="9">
    <source>
        <dbReference type="Proteomes" id="UP000092154"/>
    </source>
</evidence>
<feature type="non-terminal residue" evidence="8">
    <location>
        <position position="1"/>
    </location>
</feature>
<keyword evidence="7" id="KW-0503">Monooxygenase</keyword>
<dbReference type="STRING" id="1314800.A0A1B7MF09"/>
<evidence type="ECO:0000256" key="3">
    <source>
        <dbReference type="ARBA" id="ARBA00022617"/>
    </source>
</evidence>
<organism evidence="8 9">
    <name type="scientific">Rhizopogon vinicolor AM-OR11-026</name>
    <dbReference type="NCBI Taxonomy" id="1314800"/>
    <lineage>
        <taxon>Eukaryota</taxon>
        <taxon>Fungi</taxon>
        <taxon>Dikarya</taxon>
        <taxon>Basidiomycota</taxon>
        <taxon>Agaricomycotina</taxon>
        <taxon>Agaricomycetes</taxon>
        <taxon>Agaricomycetidae</taxon>
        <taxon>Boletales</taxon>
        <taxon>Suillineae</taxon>
        <taxon>Rhizopogonaceae</taxon>
        <taxon>Rhizopogon</taxon>
    </lineage>
</organism>
<evidence type="ECO:0000256" key="4">
    <source>
        <dbReference type="ARBA" id="ARBA00022723"/>
    </source>
</evidence>
<evidence type="ECO:0000256" key="1">
    <source>
        <dbReference type="ARBA" id="ARBA00001971"/>
    </source>
</evidence>
<evidence type="ECO:0000256" key="6">
    <source>
        <dbReference type="ARBA" id="ARBA00023004"/>
    </source>
</evidence>
<proteinExistence type="inferred from homology"/>
<keyword evidence="9" id="KW-1185">Reference proteome</keyword>
<dbReference type="InterPro" id="IPR001128">
    <property type="entry name" value="Cyt_P450"/>
</dbReference>
<evidence type="ECO:0000256" key="5">
    <source>
        <dbReference type="ARBA" id="ARBA00023002"/>
    </source>
</evidence>
<protein>
    <submittedName>
        <fullName evidence="8">Cytochrome P450</fullName>
    </submittedName>
</protein>
<gene>
    <name evidence="8" type="ORF">K503DRAFT_704093</name>
</gene>
<dbReference type="PANTHER" id="PTHR46300">
    <property type="entry name" value="P450, PUTATIVE (EUROFUNG)-RELATED-RELATED"/>
    <property type="match status" value="1"/>
</dbReference>
<dbReference type="InterPro" id="IPR050364">
    <property type="entry name" value="Cytochrome_P450_fung"/>
</dbReference>
<keyword evidence="6" id="KW-0408">Iron</keyword>
<dbReference type="Gene3D" id="1.10.630.10">
    <property type="entry name" value="Cytochrome P450"/>
    <property type="match status" value="1"/>
</dbReference>
<keyword evidence="4" id="KW-0479">Metal-binding</keyword>
<comment type="cofactor">
    <cofactor evidence="1">
        <name>heme</name>
        <dbReference type="ChEBI" id="CHEBI:30413"/>
    </cofactor>
</comment>
<dbReference type="Proteomes" id="UP000092154">
    <property type="component" value="Unassembled WGS sequence"/>
</dbReference>
<comment type="similarity">
    <text evidence="2">Belongs to the cytochrome P450 family.</text>
</comment>
<dbReference type="InParanoid" id="A0A1B7MF09"/>
<dbReference type="Pfam" id="PF00067">
    <property type="entry name" value="p450"/>
    <property type="match status" value="1"/>
</dbReference>
<keyword evidence="5" id="KW-0560">Oxidoreductase</keyword>
<name>A0A1B7MF09_9AGAM</name>
<keyword evidence="3" id="KW-0349">Heme</keyword>
<accession>A0A1B7MF09</accession>
<dbReference type="OrthoDB" id="2685000at2759"/>
<dbReference type="PANTHER" id="PTHR46300:SF1">
    <property type="entry name" value="P450, PUTATIVE (EUROFUNG)-RELATED"/>
    <property type="match status" value="1"/>
</dbReference>
<dbReference type="GO" id="GO:0016705">
    <property type="term" value="F:oxidoreductase activity, acting on paired donors, with incorporation or reduction of molecular oxygen"/>
    <property type="evidence" value="ECO:0007669"/>
    <property type="project" value="InterPro"/>
</dbReference>
<evidence type="ECO:0000256" key="2">
    <source>
        <dbReference type="ARBA" id="ARBA00010617"/>
    </source>
</evidence>
<evidence type="ECO:0000313" key="8">
    <source>
        <dbReference type="EMBL" id="OAX31184.1"/>
    </source>
</evidence>
<dbReference type="GO" id="GO:0020037">
    <property type="term" value="F:heme binding"/>
    <property type="evidence" value="ECO:0007669"/>
    <property type="project" value="InterPro"/>
</dbReference>
<dbReference type="EMBL" id="KV449538">
    <property type="protein sequence ID" value="OAX31184.1"/>
    <property type="molecule type" value="Genomic_DNA"/>
</dbReference>